<proteinExistence type="predicted"/>
<dbReference type="eggNOG" id="arCOG02053">
    <property type="taxonomic scope" value="Archaea"/>
</dbReference>
<sequence>MSSPLIGPTILTVGRNAEQQATPRRSADNRLQFGTETRDAWTRHAGHDQPDRQRRQRAFEYRGPYSSRRNGGYWETDIPIGLYERGDIENATAERIGDRVGDNLALAYADSTGTNLVVMGPHGRTGLDERLLGSISERVLRTASVPVLTTNRRDDS</sequence>
<dbReference type="InterPro" id="IPR006016">
    <property type="entry name" value="UspA"/>
</dbReference>
<organism evidence="2 3">
    <name type="scientific">Natronorubrum tibetense GA33</name>
    <dbReference type="NCBI Taxonomy" id="1114856"/>
    <lineage>
        <taxon>Archaea</taxon>
        <taxon>Methanobacteriati</taxon>
        <taxon>Methanobacteriota</taxon>
        <taxon>Stenosarchaea group</taxon>
        <taxon>Halobacteria</taxon>
        <taxon>Halobacteriales</taxon>
        <taxon>Natrialbaceae</taxon>
        <taxon>Natronorubrum</taxon>
    </lineage>
</organism>
<keyword evidence="3" id="KW-1185">Reference proteome</keyword>
<dbReference type="Pfam" id="PF00582">
    <property type="entry name" value="Usp"/>
    <property type="match status" value="1"/>
</dbReference>
<dbReference type="PRINTS" id="PR01438">
    <property type="entry name" value="UNVRSLSTRESS"/>
</dbReference>
<evidence type="ECO:0000259" key="1">
    <source>
        <dbReference type="Pfam" id="PF00582"/>
    </source>
</evidence>
<evidence type="ECO:0000313" key="3">
    <source>
        <dbReference type="Proteomes" id="UP000011599"/>
    </source>
</evidence>
<dbReference type="InterPro" id="IPR006015">
    <property type="entry name" value="Universal_stress_UspA"/>
</dbReference>
<dbReference type="EMBL" id="AOHW01000045">
    <property type="protein sequence ID" value="ELY37737.1"/>
    <property type="molecule type" value="Genomic_DNA"/>
</dbReference>
<comment type="caution">
    <text evidence="2">The sequence shown here is derived from an EMBL/GenBank/DDBJ whole genome shotgun (WGS) entry which is preliminary data.</text>
</comment>
<evidence type="ECO:0000313" key="2">
    <source>
        <dbReference type="EMBL" id="ELY37737.1"/>
    </source>
</evidence>
<dbReference type="SUPFAM" id="SSF52402">
    <property type="entry name" value="Adenine nucleotide alpha hydrolases-like"/>
    <property type="match status" value="1"/>
</dbReference>
<accession>L9VL94</accession>
<dbReference type="InterPro" id="IPR014729">
    <property type="entry name" value="Rossmann-like_a/b/a_fold"/>
</dbReference>
<dbReference type="AlphaFoldDB" id="L9VL94"/>
<feature type="domain" description="UspA" evidence="1">
    <location>
        <begin position="94"/>
        <end position="149"/>
    </location>
</feature>
<dbReference type="Gene3D" id="3.40.50.620">
    <property type="entry name" value="HUPs"/>
    <property type="match status" value="1"/>
</dbReference>
<reference evidence="2 3" key="1">
    <citation type="journal article" date="2014" name="PLoS Genet.">
        <title>Phylogenetically driven sequencing of extremely halophilic archaea reveals strategies for static and dynamic osmo-response.</title>
        <authorList>
            <person name="Becker E.A."/>
            <person name="Seitzer P.M."/>
            <person name="Tritt A."/>
            <person name="Larsen D."/>
            <person name="Krusor M."/>
            <person name="Yao A.I."/>
            <person name="Wu D."/>
            <person name="Madern D."/>
            <person name="Eisen J.A."/>
            <person name="Darling A.E."/>
            <person name="Facciotti M.T."/>
        </authorList>
    </citation>
    <scope>NUCLEOTIDE SEQUENCE [LARGE SCALE GENOMIC DNA]</scope>
    <source>
        <strain evidence="2 3">GA33</strain>
    </source>
</reference>
<dbReference type="OrthoDB" id="105697at2157"/>
<gene>
    <name evidence="2" type="ORF">C496_19555</name>
</gene>
<name>L9VL94_9EURY</name>
<dbReference type="CDD" id="cd00293">
    <property type="entry name" value="USP-like"/>
    <property type="match status" value="1"/>
</dbReference>
<protein>
    <submittedName>
        <fullName evidence="2">Stress response protein</fullName>
    </submittedName>
</protein>
<dbReference type="PATRIC" id="fig|1114856.3.peg.4041"/>
<dbReference type="Proteomes" id="UP000011599">
    <property type="component" value="Unassembled WGS sequence"/>
</dbReference>